<dbReference type="CDD" id="cd01169">
    <property type="entry name" value="HMPP_kinase"/>
    <property type="match status" value="1"/>
</dbReference>
<comment type="caution">
    <text evidence="4">The sequence shown here is derived from an EMBL/GenBank/DDBJ whole genome shotgun (WGS) entry which is preliminary data.</text>
</comment>
<dbReference type="GO" id="GO:0008972">
    <property type="term" value="F:phosphomethylpyrimidine kinase activity"/>
    <property type="evidence" value="ECO:0007669"/>
    <property type="project" value="InterPro"/>
</dbReference>
<gene>
    <name evidence="4" type="ORF">CLV58_101337</name>
</gene>
<dbReference type="Pfam" id="PF08543">
    <property type="entry name" value="Phos_pyr_kin"/>
    <property type="match status" value="1"/>
</dbReference>
<dbReference type="GO" id="GO:0009228">
    <property type="term" value="P:thiamine biosynthetic process"/>
    <property type="evidence" value="ECO:0007669"/>
    <property type="project" value="InterPro"/>
</dbReference>
<dbReference type="RefSeq" id="WP_106136009.1">
    <property type="nucleotide sequence ID" value="NZ_PVTE01000001.1"/>
</dbReference>
<feature type="domain" description="Pyridoxamine kinase/Phosphomethylpyrimidine kinase" evidence="3">
    <location>
        <begin position="22"/>
        <end position="251"/>
    </location>
</feature>
<dbReference type="InterPro" id="IPR013749">
    <property type="entry name" value="PM/HMP-P_kinase-1"/>
</dbReference>
<reference evidence="4 5" key="1">
    <citation type="submission" date="2018-03" db="EMBL/GenBank/DDBJ databases">
        <title>Genomic Encyclopedia of Archaeal and Bacterial Type Strains, Phase II (KMG-II): from individual species to whole genera.</title>
        <authorList>
            <person name="Goeker M."/>
        </authorList>
    </citation>
    <scope>NUCLEOTIDE SEQUENCE [LARGE SCALE GENOMIC DNA]</scope>
    <source>
        <strain evidence="4 5">DSM 28354</strain>
    </source>
</reference>
<dbReference type="Proteomes" id="UP000238375">
    <property type="component" value="Unassembled WGS sequence"/>
</dbReference>
<dbReference type="GO" id="GO:0005829">
    <property type="term" value="C:cytosol"/>
    <property type="evidence" value="ECO:0007669"/>
    <property type="project" value="TreeGrafter"/>
</dbReference>
<protein>
    <recommendedName>
        <fullName evidence="2">hydroxymethylpyrimidine kinase</fullName>
        <ecNumber evidence="2">2.7.1.49</ecNumber>
    </recommendedName>
</protein>
<dbReference type="EC" id="2.7.1.49" evidence="2"/>
<dbReference type="EMBL" id="PVTE01000001">
    <property type="protein sequence ID" value="PRY47271.1"/>
    <property type="molecule type" value="Genomic_DNA"/>
</dbReference>
<evidence type="ECO:0000259" key="3">
    <source>
        <dbReference type="Pfam" id="PF08543"/>
    </source>
</evidence>
<proteinExistence type="predicted"/>
<organism evidence="4 5">
    <name type="scientific">Spirosoma oryzae</name>
    <dbReference type="NCBI Taxonomy" id="1469603"/>
    <lineage>
        <taxon>Bacteria</taxon>
        <taxon>Pseudomonadati</taxon>
        <taxon>Bacteroidota</taxon>
        <taxon>Cytophagia</taxon>
        <taxon>Cytophagales</taxon>
        <taxon>Cytophagaceae</taxon>
        <taxon>Spirosoma</taxon>
    </lineage>
</organism>
<evidence type="ECO:0000256" key="1">
    <source>
        <dbReference type="ARBA" id="ARBA00004948"/>
    </source>
</evidence>
<dbReference type="AlphaFoldDB" id="A0A2T0TNQ7"/>
<accession>A0A2T0TNQ7</accession>
<dbReference type="Gene3D" id="3.40.1190.20">
    <property type="match status" value="1"/>
</dbReference>
<keyword evidence="5" id="KW-1185">Reference proteome</keyword>
<keyword evidence="4" id="KW-0418">Kinase</keyword>
<dbReference type="PANTHER" id="PTHR20858">
    <property type="entry name" value="PHOSPHOMETHYLPYRIMIDINE KINASE"/>
    <property type="match status" value="1"/>
</dbReference>
<dbReference type="GO" id="GO:0008902">
    <property type="term" value="F:hydroxymethylpyrimidine kinase activity"/>
    <property type="evidence" value="ECO:0007669"/>
    <property type="project" value="UniProtKB-EC"/>
</dbReference>
<sequence length="262" mass="28223">MTTALPPIQTERPYVLSIAGLDPSAGAGLLADVKVFEASRVYGLGVCTALTTQHDSDFRAVDWVPLDRIVAQCEPLFERYPIRVIKIGLTESLPVLASLLDWLHRTVPDPAIIWDPILKASAGFAFHAIDDRQPVVHLLRKLTLLTPNAPEASQLTGTDQPWAAAEQLSAHCPVYLKGGHLPTQDGQVADYLLVDGYGIRSFPAPFIASGEKHGSGCVLSAAIAAGLAQGLPLPDACRQARRYMNQYLASSPTRLGFHSKIA</sequence>
<evidence type="ECO:0000313" key="4">
    <source>
        <dbReference type="EMBL" id="PRY47271.1"/>
    </source>
</evidence>
<dbReference type="PANTHER" id="PTHR20858:SF17">
    <property type="entry name" value="HYDROXYMETHYLPYRIMIDINE_PHOSPHOMETHYLPYRIMIDINE KINASE THI20-RELATED"/>
    <property type="match status" value="1"/>
</dbReference>
<dbReference type="OrthoDB" id="9810880at2"/>
<dbReference type="InterPro" id="IPR004399">
    <property type="entry name" value="HMP/HMP-P_kinase_dom"/>
</dbReference>
<evidence type="ECO:0000313" key="5">
    <source>
        <dbReference type="Proteomes" id="UP000238375"/>
    </source>
</evidence>
<evidence type="ECO:0000256" key="2">
    <source>
        <dbReference type="ARBA" id="ARBA00012135"/>
    </source>
</evidence>
<name>A0A2T0TNQ7_9BACT</name>
<keyword evidence="4" id="KW-0808">Transferase</keyword>
<dbReference type="SUPFAM" id="SSF53613">
    <property type="entry name" value="Ribokinase-like"/>
    <property type="match status" value="1"/>
</dbReference>
<comment type="pathway">
    <text evidence="1">Cofactor biosynthesis; thiamine diphosphate biosynthesis.</text>
</comment>
<dbReference type="InterPro" id="IPR029056">
    <property type="entry name" value="Ribokinase-like"/>
</dbReference>